<keyword evidence="1" id="KW-1133">Transmembrane helix</keyword>
<keyword evidence="4" id="KW-1185">Reference proteome</keyword>
<dbReference type="GO" id="GO:0000155">
    <property type="term" value="F:phosphorelay sensor kinase activity"/>
    <property type="evidence" value="ECO:0007669"/>
    <property type="project" value="InterPro"/>
</dbReference>
<dbReference type="RefSeq" id="WP_126611133.1">
    <property type="nucleotide sequence ID" value="NZ_CP034562.1"/>
</dbReference>
<dbReference type="InterPro" id="IPR050640">
    <property type="entry name" value="Bact_2-comp_sensor_kinase"/>
</dbReference>
<feature type="transmembrane region" description="Helical" evidence="1">
    <location>
        <begin position="119"/>
        <end position="136"/>
    </location>
</feature>
<feature type="transmembrane region" description="Helical" evidence="1">
    <location>
        <begin position="12"/>
        <end position="31"/>
    </location>
</feature>
<dbReference type="Pfam" id="PF06580">
    <property type="entry name" value="His_kinase"/>
    <property type="match status" value="1"/>
</dbReference>
<feature type="domain" description="Signal transduction histidine kinase internal region" evidence="2">
    <location>
        <begin position="163"/>
        <end position="240"/>
    </location>
</feature>
<protein>
    <recommendedName>
        <fullName evidence="2">Signal transduction histidine kinase internal region domain-containing protein</fullName>
    </recommendedName>
</protein>
<accession>A0A3S9NYM5</accession>
<organism evidence="3 4">
    <name type="scientific">Flammeovirga pectinis</name>
    <dbReference type="NCBI Taxonomy" id="2494373"/>
    <lineage>
        <taxon>Bacteria</taxon>
        <taxon>Pseudomonadati</taxon>
        <taxon>Bacteroidota</taxon>
        <taxon>Cytophagia</taxon>
        <taxon>Cytophagales</taxon>
        <taxon>Flammeovirgaceae</taxon>
        <taxon>Flammeovirga</taxon>
    </lineage>
</organism>
<dbReference type="EMBL" id="CP034562">
    <property type="protein sequence ID" value="AZQ61068.1"/>
    <property type="molecule type" value="Genomic_DNA"/>
</dbReference>
<name>A0A3S9NYM5_9BACT</name>
<dbReference type="PANTHER" id="PTHR34220:SF7">
    <property type="entry name" value="SENSOR HISTIDINE KINASE YPDA"/>
    <property type="match status" value="1"/>
</dbReference>
<dbReference type="Proteomes" id="UP000267268">
    <property type="component" value="Chromosome 1"/>
</dbReference>
<dbReference type="GO" id="GO:0016020">
    <property type="term" value="C:membrane"/>
    <property type="evidence" value="ECO:0007669"/>
    <property type="project" value="InterPro"/>
</dbReference>
<dbReference type="InterPro" id="IPR010559">
    <property type="entry name" value="Sig_transdc_His_kin_internal"/>
</dbReference>
<feature type="transmembrane region" description="Helical" evidence="1">
    <location>
        <begin position="37"/>
        <end position="58"/>
    </location>
</feature>
<dbReference type="SUPFAM" id="SSF55874">
    <property type="entry name" value="ATPase domain of HSP90 chaperone/DNA topoisomerase II/histidine kinase"/>
    <property type="match status" value="1"/>
</dbReference>
<keyword evidence="1" id="KW-0812">Transmembrane</keyword>
<reference evidence="3 4" key="1">
    <citation type="submission" date="2018-12" db="EMBL/GenBank/DDBJ databases">
        <title>Flammeovirga pectinis sp. nov., isolated from the gut of the Korean scallop, Patinopecten yessoensis.</title>
        <authorList>
            <person name="Bae J.-W."/>
            <person name="Jeong Y.-S."/>
            <person name="Kang W."/>
        </authorList>
    </citation>
    <scope>NUCLEOTIDE SEQUENCE [LARGE SCALE GENOMIC DNA]</scope>
    <source>
        <strain evidence="3 4">L12M1</strain>
    </source>
</reference>
<dbReference type="InterPro" id="IPR036890">
    <property type="entry name" value="HATPase_C_sf"/>
</dbReference>
<sequence length="353" mass="41009">MPTIFSNRSPKYQFLLRLTIVFLIQLLIKAFDYSFGGVFPLTVRGATFTIVFTSYWLLCWYMAEFIQKKVATFKSPFEIITHLLFGFFVGVSSNIIYMLGDTYIFDNGHLWEDIRFYNPELVTGLTIFYILLYIVYRNVDKEITIKENQINLETIEKEMFKSQYMALKAQIEPHFLFNSLSVLSSLVHTDQKLASDFIIKLSKTLRYIIEQNKRVTVPLEEELKIVEDYFFLLKTRFGDSIQLNINLSDDLLQTTILPPASIQILIENAVKHNKFSIKKPLIIDVISDGNIIQVCNTYDKKELDENSTGMGLSNINKRYQLIANQNITIEKNKTIFIVSLPALSQINHENFNH</sequence>
<evidence type="ECO:0000259" key="2">
    <source>
        <dbReference type="Pfam" id="PF06580"/>
    </source>
</evidence>
<evidence type="ECO:0000256" key="1">
    <source>
        <dbReference type="SAM" id="Phobius"/>
    </source>
</evidence>
<dbReference type="PANTHER" id="PTHR34220">
    <property type="entry name" value="SENSOR HISTIDINE KINASE YPDA"/>
    <property type="match status" value="1"/>
</dbReference>
<dbReference type="OrthoDB" id="927174at2"/>
<feature type="transmembrane region" description="Helical" evidence="1">
    <location>
        <begin position="79"/>
        <end position="99"/>
    </location>
</feature>
<proteinExistence type="predicted"/>
<evidence type="ECO:0000313" key="4">
    <source>
        <dbReference type="Proteomes" id="UP000267268"/>
    </source>
</evidence>
<keyword evidence="1" id="KW-0472">Membrane</keyword>
<dbReference type="AlphaFoldDB" id="A0A3S9NYM5"/>
<evidence type="ECO:0000313" key="3">
    <source>
        <dbReference type="EMBL" id="AZQ61068.1"/>
    </source>
</evidence>
<dbReference type="KEGG" id="fll:EI427_02195"/>
<gene>
    <name evidence="3" type="ORF">EI427_02195</name>
</gene>